<organism evidence="7 8">
    <name type="scientific">Puccinia striiformis f. sp. tritici PST-78</name>
    <dbReference type="NCBI Taxonomy" id="1165861"/>
    <lineage>
        <taxon>Eukaryota</taxon>
        <taxon>Fungi</taxon>
        <taxon>Dikarya</taxon>
        <taxon>Basidiomycota</taxon>
        <taxon>Pucciniomycotina</taxon>
        <taxon>Pucciniomycetes</taxon>
        <taxon>Pucciniales</taxon>
        <taxon>Pucciniaceae</taxon>
        <taxon>Puccinia</taxon>
    </lineage>
</organism>
<feature type="transmembrane region" description="Helical" evidence="6">
    <location>
        <begin position="155"/>
        <end position="176"/>
    </location>
</feature>
<evidence type="ECO:0000256" key="4">
    <source>
        <dbReference type="ARBA" id="ARBA00022989"/>
    </source>
</evidence>
<sequence>MANLKICDPDHPDHEAARASLVRKVDWHVLPGLSLLWLACFIDRTNIRNAKVAGMDHSLGLHGKQYNIGLAVFYVTYIASELPSNYMLRVLGGKIWLPFLVASWGIVTIFSGFMKNYASLIVVRLLLGLFEGGLLPGMVVYLSTMYRRNELQLRVGIFFASASLSGAFGGLLAYGIEMMEGLFGQKASLETASFLTPAEREFAVARLKFVPKLNHKTLALKVDEAQADSLSSSHRADVDADARATVEDKTALTPHDLTRFVIQKPLQLLNPDGRVGLETDVILPVEKF</sequence>
<keyword evidence="3 6" id="KW-0812">Transmembrane</keyword>
<protein>
    <recommendedName>
        <fullName evidence="9">Major facilitator superfamily (MFS) profile domain-containing protein</fullName>
    </recommendedName>
</protein>
<feature type="transmembrane region" description="Helical" evidence="6">
    <location>
        <begin position="121"/>
        <end position="143"/>
    </location>
</feature>
<keyword evidence="8" id="KW-1185">Reference proteome</keyword>
<reference evidence="8" key="1">
    <citation type="submission" date="2014-03" db="EMBL/GenBank/DDBJ databases">
        <title>The Genome Sequence of Puccinia striiformis f. sp. tritici PST-78.</title>
        <authorList>
            <consortium name="The Broad Institute Genome Sequencing Platform"/>
            <person name="Cuomo C."/>
            <person name="Hulbert S."/>
            <person name="Chen X."/>
            <person name="Walker B."/>
            <person name="Young S.K."/>
            <person name="Zeng Q."/>
            <person name="Gargeya S."/>
            <person name="Fitzgerald M."/>
            <person name="Haas B."/>
            <person name="Abouelleil A."/>
            <person name="Alvarado L."/>
            <person name="Arachchi H.M."/>
            <person name="Berlin A.M."/>
            <person name="Chapman S.B."/>
            <person name="Goldberg J."/>
            <person name="Griggs A."/>
            <person name="Gujja S."/>
            <person name="Hansen M."/>
            <person name="Howarth C."/>
            <person name="Imamovic A."/>
            <person name="Larimer J."/>
            <person name="McCowan C."/>
            <person name="Montmayeur A."/>
            <person name="Murphy C."/>
            <person name="Neiman D."/>
            <person name="Pearson M."/>
            <person name="Priest M."/>
            <person name="Roberts A."/>
            <person name="Saif S."/>
            <person name="Shea T."/>
            <person name="Sisk P."/>
            <person name="Sykes S."/>
            <person name="Wortman J."/>
            <person name="Nusbaum C."/>
            <person name="Birren B."/>
        </authorList>
    </citation>
    <scope>NUCLEOTIDE SEQUENCE [LARGE SCALE GENOMIC DNA]</scope>
    <source>
        <strain evidence="8">race PST-78</strain>
    </source>
</reference>
<keyword evidence="4 6" id="KW-1133">Transmembrane helix</keyword>
<evidence type="ECO:0000256" key="1">
    <source>
        <dbReference type="ARBA" id="ARBA00004141"/>
    </source>
</evidence>
<dbReference type="InterPro" id="IPR011701">
    <property type="entry name" value="MFS"/>
</dbReference>
<evidence type="ECO:0000256" key="6">
    <source>
        <dbReference type="SAM" id="Phobius"/>
    </source>
</evidence>
<keyword evidence="5 6" id="KW-0472">Membrane</keyword>
<accession>A0A0L0W3D8</accession>
<keyword evidence="2" id="KW-0813">Transport</keyword>
<dbReference type="SUPFAM" id="SSF103473">
    <property type="entry name" value="MFS general substrate transporter"/>
    <property type="match status" value="1"/>
</dbReference>
<dbReference type="GO" id="GO:0016020">
    <property type="term" value="C:membrane"/>
    <property type="evidence" value="ECO:0007669"/>
    <property type="project" value="UniProtKB-SubCell"/>
</dbReference>
<dbReference type="EMBL" id="AJIL01000005">
    <property type="protein sequence ID" value="KNF05999.1"/>
    <property type="molecule type" value="Genomic_DNA"/>
</dbReference>
<name>A0A0L0W3D8_9BASI</name>
<dbReference type="Pfam" id="PF07690">
    <property type="entry name" value="MFS_1"/>
    <property type="match status" value="1"/>
</dbReference>
<dbReference type="Gene3D" id="1.20.1250.20">
    <property type="entry name" value="MFS general substrate transporter like domains"/>
    <property type="match status" value="1"/>
</dbReference>
<gene>
    <name evidence="7" type="ORF">PSTG_00991</name>
</gene>
<dbReference type="PANTHER" id="PTHR43791:SF53">
    <property type="entry name" value="MAJOR FACILITATOR SUPERFAMILY (MFS) PROFILE DOMAIN-CONTAINING PROTEIN"/>
    <property type="match status" value="1"/>
</dbReference>
<evidence type="ECO:0000256" key="5">
    <source>
        <dbReference type="ARBA" id="ARBA00023136"/>
    </source>
</evidence>
<comment type="caution">
    <text evidence="7">The sequence shown here is derived from an EMBL/GenBank/DDBJ whole genome shotgun (WGS) entry which is preliminary data.</text>
</comment>
<dbReference type="InterPro" id="IPR036259">
    <property type="entry name" value="MFS_trans_sf"/>
</dbReference>
<proteinExistence type="predicted"/>
<dbReference type="PANTHER" id="PTHR43791">
    <property type="entry name" value="PERMEASE-RELATED"/>
    <property type="match status" value="1"/>
</dbReference>
<evidence type="ECO:0008006" key="9">
    <source>
        <dbReference type="Google" id="ProtNLM"/>
    </source>
</evidence>
<dbReference type="GO" id="GO:0022857">
    <property type="term" value="F:transmembrane transporter activity"/>
    <property type="evidence" value="ECO:0007669"/>
    <property type="project" value="InterPro"/>
</dbReference>
<feature type="transmembrane region" description="Helical" evidence="6">
    <location>
        <begin position="95"/>
        <end position="114"/>
    </location>
</feature>
<dbReference type="Proteomes" id="UP000054564">
    <property type="component" value="Unassembled WGS sequence"/>
</dbReference>
<evidence type="ECO:0000256" key="2">
    <source>
        <dbReference type="ARBA" id="ARBA00022448"/>
    </source>
</evidence>
<comment type="subcellular location">
    <subcellularLocation>
        <location evidence="1">Membrane</location>
        <topology evidence="1">Multi-pass membrane protein</topology>
    </subcellularLocation>
</comment>
<dbReference type="AlphaFoldDB" id="A0A0L0W3D8"/>
<dbReference type="STRING" id="1165861.A0A0L0W3D8"/>
<evidence type="ECO:0000313" key="8">
    <source>
        <dbReference type="Proteomes" id="UP000054564"/>
    </source>
</evidence>
<evidence type="ECO:0000313" key="7">
    <source>
        <dbReference type="EMBL" id="KNF05999.1"/>
    </source>
</evidence>
<evidence type="ECO:0000256" key="3">
    <source>
        <dbReference type="ARBA" id="ARBA00022692"/>
    </source>
</evidence>